<dbReference type="RefSeq" id="WP_227064409.1">
    <property type="nucleotide sequence ID" value="NZ_JAJEPV010000026.1"/>
</dbReference>
<keyword evidence="9" id="KW-1185">Reference proteome</keyword>
<reference evidence="8 9" key="1">
    <citation type="submission" date="2021-10" db="EMBL/GenBank/DDBJ databases">
        <title>Anaerobic single-cell dispensing facilitates the cultivation of human gut bacteria.</title>
        <authorList>
            <person name="Afrizal A."/>
        </authorList>
    </citation>
    <scope>NUCLEOTIDE SEQUENCE [LARGE SCALE GENOMIC DNA]</scope>
    <source>
        <strain evidence="8 9">CLA-AA-H273</strain>
    </source>
</reference>
<evidence type="ECO:0000256" key="4">
    <source>
        <dbReference type="ARBA" id="ARBA00022777"/>
    </source>
</evidence>
<feature type="transmembrane region" description="Helical" evidence="6">
    <location>
        <begin position="6"/>
        <end position="23"/>
    </location>
</feature>
<dbReference type="InterPro" id="IPR003660">
    <property type="entry name" value="HAMP_dom"/>
</dbReference>
<keyword evidence="6" id="KW-0472">Membrane</keyword>
<comment type="subcellular location">
    <subcellularLocation>
        <location evidence="1">Membrane</location>
    </subcellularLocation>
</comment>
<evidence type="ECO:0000256" key="6">
    <source>
        <dbReference type="SAM" id="Phobius"/>
    </source>
</evidence>
<keyword evidence="2" id="KW-0597">Phosphoprotein</keyword>
<dbReference type="SUPFAM" id="SSF158472">
    <property type="entry name" value="HAMP domain-like"/>
    <property type="match status" value="1"/>
</dbReference>
<keyword evidence="4 8" id="KW-0418">Kinase</keyword>
<evidence type="ECO:0000256" key="1">
    <source>
        <dbReference type="ARBA" id="ARBA00004370"/>
    </source>
</evidence>
<evidence type="ECO:0000256" key="5">
    <source>
        <dbReference type="SAM" id="Coils"/>
    </source>
</evidence>
<dbReference type="GO" id="GO:0000155">
    <property type="term" value="F:phosphorelay sensor kinase activity"/>
    <property type="evidence" value="ECO:0007669"/>
    <property type="project" value="InterPro"/>
</dbReference>
<evidence type="ECO:0000256" key="3">
    <source>
        <dbReference type="ARBA" id="ARBA00022679"/>
    </source>
</evidence>
<dbReference type="Gene3D" id="3.30.565.10">
    <property type="entry name" value="Histidine kinase-like ATPase, C-terminal domain"/>
    <property type="match status" value="1"/>
</dbReference>
<organism evidence="8 9">
    <name type="scientific">Waltera acetigignens</name>
    <dbReference type="NCBI Taxonomy" id="2981769"/>
    <lineage>
        <taxon>Bacteria</taxon>
        <taxon>Bacillati</taxon>
        <taxon>Bacillota</taxon>
        <taxon>Clostridia</taxon>
        <taxon>Lachnospirales</taxon>
        <taxon>Lachnospiraceae</taxon>
        <taxon>Waltera</taxon>
    </lineage>
</organism>
<dbReference type="CDD" id="cd06225">
    <property type="entry name" value="HAMP"/>
    <property type="match status" value="1"/>
</dbReference>
<name>A0AAE3D8X9_9FIRM</name>
<proteinExistence type="predicted"/>
<dbReference type="Pfam" id="PF00672">
    <property type="entry name" value="HAMP"/>
    <property type="match status" value="1"/>
</dbReference>
<accession>A0AAE3D8X9</accession>
<keyword evidence="6" id="KW-1133">Transmembrane helix</keyword>
<sequence>MIFTLSAILGMCLLISLFSYYIFRHYLQNTLIQSTETSLRLLSESMDNSIDEVYRLVRYCQTDSNIANYIEHNPNPGSVLSVSTYDSFYEECSRNSSYNYMPRIAIVSQEHYLQVVTATYSSTADLATLIPELPYYEELLTADDYDFSPGIVSDPFHRAGRKVLPVIRPITYQYNNRQAGYLFIEISADLFTIPLKDYSCPSDSFLYLSIAGHTYIYENGGLQEFTPEYSILDDLSAYSLTGTTHISKIHSSAKGEQILVTTPLDMPDCYLSQSISHAERTNQAVLFMGILACILIGILSIGILLMILMNRMITVPVSKLQTRMVRIAGGDFSRDPSVEWEHELGDIGRGINDLSENVSELMEKRLEDEKQKQDLEYKMLQSQINPHFLYNTLNSIKWMATIQGATGISEMTTSLSRLLKSISKGTSLLIDIREELSLLENYFTIQSYRYGGTITMDIQVDNESLYNSEIIKFTLQPLVENAIFHGIEPKGCAGHIRIHVGYETSDNTEKIRIDVTDDGVGMTADKAAQVLRSNDDSSADFFREIGVSNVHKRLQYQFGAEYGITIESKEGEYTTMSIHIPNIPLHNNETVSSETISSENT</sequence>
<keyword evidence="3" id="KW-0808">Transferase</keyword>
<evidence type="ECO:0000313" key="8">
    <source>
        <dbReference type="EMBL" id="MCC2120121.1"/>
    </source>
</evidence>
<evidence type="ECO:0000259" key="7">
    <source>
        <dbReference type="PROSITE" id="PS50885"/>
    </source>
</evidence>
<dbReference type="AlphaFoldDB" id="A0AAE3D8X9"/>
<dbReference type="InterPro" id="IPR036890">
    <property type="entry name" value="HATPase_C_sf"/>
</dbReference>
<evidence type="ECO:0000313" key="9">
    <source>
        <dbReference type="Proteomes" id="UP001197795"/>
    </source>
</evidence>
<evidence type="ECO:0000256" key="2">
    <source>
        <dbReference type="ARBA" id="ARBA00022553"/>
    </source>
</evidence>
<dbReference type="InterPro" id="IPR050640">
    <property type="entry name" value="Bact_2-comp_sensor_kinase"/>
</dbReference>
<dbReference type="SUPFAM" id="SSF55874">
    <property type="entry name" value="ATPase domain of HSP90 chaperone/DNA topoisomerase II/histidine kinase"/>
    <property type="match status" value="1"/>
</dbReference>
<dbReference type="Pfam" id="PF02518">
    <property type="entry name" value="HATPase_c"/>
    <property type="match status" value="1"/>
</dbReference>
<feature type="transmembrane region" description="Helical" evidence="6">
    <location>
        <begin position="284"/>
        <end position="309"/>
    </location>
</feature>
<dbReference type="Proteomes" id="UP001197795">
    <property type="component" value="Unassembled WGS sequence"/>
</dbReference>
<keyword evidence="5" id="KW-0175">Coiled coil</keyword>
<feature type="coiled-coil region" evidence="5">
    <location>
        <begin position="351"/>
        <end position="383"/>
    </location>
</feature>
<dbReference type="SMART" id="SM00304">
    <property type="entry name" value="HAMP"/>
    <property type="match status" value="1"/>
</dbReference>
<keyword evidence="6" id="KW-0812">Transmembrane</keyword>
<dbReference type="GO" id="GO:0016020">
    <property type="term" value="C:membrane"/>
    <property type="evidence" value="ECO:0007669"/>
    <property type="project" value="UniProtKB-SubCell"/>
</dbReference>
<dbReference type="PANTHER" id="PTHR34220:SF7">
    <property type="entry name" value="SENSOR HISTIDINE KINASE YPDA"/>
    <property type="match status" value="1"/>
</dbReference>
<dbReference type="Pfam" id="PF06580">
    <property type="entry name" value="His_kinase"/>
    <property type="match status" value="1"/>
</dbReference>
<dbReference type="InterPro" id="IPR003594">
    <property type="entry name" value="HATPase_dom"/>
</dbReference>
<feature type="domain" description="HAMP" evidence="7">
    <location>
        <begin position="311"/>
        <end position="363"/>
    </location>
</feature>
<protein>
    <submittedName>
        <fullName evidence="8">Sensor histidine kinase</fullName>
    </submittedName>
</protein>
<dbReference type="EMBL" id="JAJEPV010000026">
    <property type="protein sequence ID" value="MCC2120121.1"/>
    <property type="molecule type" value="Genomic_DNA"/>
</dbReference>
<dbReference type="PROSITE" id="PS50885">
    <property type="entry name" value="HAMP"/>
    <property type="match status" value="1"/>
</dbReference>
<dbReference type="Gene3D" id="6.10.340.10">
    <property type="match status" value="1"/>
</dbReference>
<dbReference type="PANTHER" id="PTHR34220">
    <property type="entry name" value="SENSOR HISTIDINE KINASE YPDA"/>
    <property type="match status" value="1"/>
</dbReference>
<gene>
    <name evidence="8" type="ORF">LKD75_11095</name>
</gene>
<comment type="caution">
    <text evidence="8">The sequence shown here is derived from an EMBL/GenBank/DDBJ whole genome shotgun (WGS) entry which is preliminary data.</text>
</comment>
<dbReference type="InterPro" id="IPR010559">
    <property type="entry name" value="Sig_transdc_His_kin_internal"/>
</dbReference>